<keyword evidence="7" id="KW-1185">Reference proteome</keyword>
<proteinExistence type="predicted"/>
<protein>
    <recommendedName>
        <fullName evidence="5">NB-ARC domain-containing protein</fullName>
    </recommendedName>
</protein>
<dbReference type="GO" id="GO:0016020">
    <property type="term" value="C:membrane"/>
    <property type="evidence" value="ECO:0007669"/>
    <property type="project" value="UniProtKB-SubCell"/>
</dbReference>
<comment type="subcellular location">
    <subcellularLocation>
        <location evidence="1">Membrane</location>
        <topology evidence="1">Peripheral membrane protein</topology>
    </subcellularLocation>
</comment>
<dbReference type="SUPFAM" id="SSF52540">
    <property type="entry name" value="P-loop containing nucleoside triphosphate hydrolases"/>
    <property type="match status" value="1"/>
</dbReference>
<dbReference type="Pfam" id="PF00931">
    <property type="entry name" value="NB-ARC"/>
    <property type="match status" value="1"/>
</dbReference>
<dbReference type="InterPro" id="IPR042197">
    <property type="entry name" value="Apaf_helical"/>
</dbReference>
<accession>A0AAV9LGM3</accession>
<organism evidence="6 7">
    <name type="scientific">Solanum pinnatisectum</name>
    <name type="common">tansyleaf nightshade</name>
    <dbReference type="NCBI Taxonomy" id="50273"/>
    <lineage>
        <taxon>Eukaryota</taxon>
        <taxon>Viridiplantae</taxon>
        <taxon>Streptophyta</taxon>
        <taxon>Embryophyta</taxon>
        <taxon>Tracheophyta</taxon>
        <taxon>Spermatophyta</taxon>
        <taxon>Magnoliopsida</taxon>
        <taxon>eudicotyledons</taxon>
        <taxon>Gunneridae</taxon>
        <taxon>Pentapetalae</taxon>
        <taxon>asterids</taxon>
        <taxon>lamiids</taxon>
        <taxon>Solanales</taxon>
        <taxon>Solanaceae</taxon>
        <taxon>Solanoideae</taxon>
        <taxon>Solaneae</taxon>
        <taxon>Solanum</taxon>
    </lineage>
</organism>
<comment type="caution">
    <text evidence="6">The sequence shown here is derived from an EMBL/GenBank/DDBJ whole genome shotgun (WGS) entry which is preliminary data.</text>
</comment>
<dbReference type="Proteomes" id="UP001311915">
    <property type="component" value="Unassembled WGS sequence"/>
</dbReference>
<dbReference type="EMBL" id="JAWPEI010000006">
    <property type="protein sequence ID" value="KAK4724870.1"/>
    <property type="molecule type" value="Genomic_DNA"/>
</dbReference>
<dbReference type="GO" id="GO:0098542">
    <property type="term" value="P:defense response to other organism"/>
    <property type="evidence" value="ECO:0007669"/>
    <property type="project" value="TreeGrafter"/>
</dbReference>
<keyword evidence="2" id="KW-0433">Leucine-rich repeat</keyword>
<name>A0AAV9LGM3_9SOLN</name>
<dbReference type="Gene3D" id="1.10.8.430">
    <property type="entry name" value="Helical domain of apoptotic protease-activating factors"/>
    <property type="match status" value="1"/>
</dbReference>
<evidence type="ECO:0000256" key="2">
    <source>
        <dbReference type="ARBA" id="ARBA00022614"/>
    </source>
</evidence>
<dbReference type="AlphaFoldDB" id="A0AAV9LGM3"/>
<keyword evidence="3" id="KW-0175">Coiled coil</keyword>
<dbReference type="PANTHER" id="PTHR23155">
    <property type="entry name" value="DISEASE RESISTANCE PROTEIN RP"/>
    <property type="match status" value="1"/>
</dbReference>
<evidence type="ECO:0000256" key="1">
    <source>
        <dbReference type="ARBA" id="ARBA00004170"/>
    </source>
</evidence>
<gene>
    <name evidence="6" type="ORF">R3W88_027649</name>
</gene>
<dbReference type="InterPro" id="IPR044974">
    <property type="entry name" value="Disease_R_plants"/>
</dbReference>
<evidence type="ECO:0000313" key="7">
    <source>
        <dbReference type="Proteomes" id="UP001311915"/>
    </source>
</evidence>
<evidence type="ECO:0000259" key="5">
    <source>
        <dbReference type="Pfam" id="PF00931"/>
    </source>
</evidence>
<dbReference type="PRINTS" id="PR00364">
    <property type="entry name" value="DISEASERSIST"/>
</dbReference>
<dbReference type="InterPro" id="IPR002182">
    <property type="entry name" value="NB-ARC"/>
</dbReference>
<dbReference type="GO" id="GO:0043531">
    <property type="term" value="F:ADP binding"/>
    <property type="evidence" value="ECO:0007669"/>
    <property type="project" value="InterPro"/>
</dbReference>
<evidence type="ECO:0000256" key="4">
    <source>
        <dbReference type="ARBA" id="ARBA00023136"/>
    </source>
</evidence>
<evidence type="ECO:0000313" key="6">
    <source>
        <dbReference type="EMBL" id="KAK4724870.1"/>
    </source>
</evidence>
<dbReference type="InterPro" id="IPR027417">
    <property type="entry name" value="P-loop_NTPase"/>
</dbReference>
<dbReference type="Gene3D" id="3.40.50.300">
    <property type="entry name" value="P-loop containing nucleotide triphosphate hydrolases"/>
    <property type="match status" value="1"/>
</dbReference>
<feature type="domain" description="NB-ARC" evidence="5">
    <location>
        <begin position="54"/>
        <end position="157"/>
    </location>
</feature>
<keyword evidence="4" id="KW-0472">Membrane</keyword>
<dbReference type="PANTHER" id="PTHR23155:SF1139">
    <property type="entry name" value="CC-NBS-LRR RESISTANCE PROTEIN"/>
    <property type="match status" value="1"/>
</dbReference>
<evidence type="ECO:0000256" key="3">
    <source>
        <dbReference type="ARBA" id="ARBA00023054"/>
    </source>
</evidence>
<reference evidence="6 7" key="1">
    <citation type="submission" date="2023-10" db="EMBL/GenBank/DDBJ databases">
        <title>Genome-Wide Identification Analysis in wild type Solanum Pinnatisectum Reveals Some Genes Defensing Phytophthora Infestans.</title>
        <authorList>
            <person name="Sun C."/>
        </authorList>
    </citation>
    <scope>NUCLEOTIDE SEQUENCE [LARGE SCALE GENOMIC DNA]</scope>
    <source>
        <strain evidence="6">LQN</strain>
        <tissue evidence="6">Leaf</tissue>
    </source>
</reference>
<sequence>MVPSRKILPIRETDSLVVASDVVGRDLDVAEIKEKILNMREKDVVLCTIPISFLEQILESLIERKIEVERRDIIVKKLKDELGGQKYLLVLDDLWHVDSTSWHEFVDTLRGINTSRGNCILVTTRMKRVASTVATDLHMLGKLTEDHCWSIFKQKAFVDGRAPEELASMGNKIVKMCQGLPLAASVLGGLLHNKEKHEWQAILDGNPSLQCEDDNGENNIKRILKLTMFIYHLHNQKCFTYFAMFPKDFEFEKDQLIHSGWPKAFSAHVKRLL</sequence>
<dbReference type="GO" id="GO:0005524">
    <property type="term" value="F:ATP binding"/>
    <property type="evidence" value="ECO:0007669"/>
    <property type="project" value="UniProtKB-KW"/>
</dbReference>